<protein>
    <submittedName>
        <fullName evidence="3">Tetratricopeptide repeat protein</fullName>
    </submittedName>
</protein>
<dbReference type="SMART" id="SM00028">
    <property type="entry name" value="TPR"/>
    <property type="match status" value="4"/>
</dbReference>
<name>A0A6N7LMK6_SINTE</name>
<dbReference type="InterPro" id="IPR011990">
    <property type="entry name" value="TPR-like_helical_dom_sf"/>
</dbReference>
<dbReference type="OrthoDB" id="9807521at2"/>
<dbReference type="CDD" id="cd07302">
    <property type="entry name" value="CHD"/>
    <property type="match status" value="1"/>
</dbReference>
<feature type="repeat" description="TPR" evidence="1">
    <location>
        <begin position="456"/>
        <end position="489"/>
    </location>
</feature>
<dbReference type="SUPFAM" id="SSF48452">
    <property type="entry name" value="TPR-like"/>
    <property type="match status" value="1"/>
</dbReference>
<dbReference type="Gene3D" id="1.25.40.10">
    <property type="entry name" value="Tetratricopeptide repeat domain"/>
    <property type="match status" value="1"/>
</dbReference>
<dbReference type="PANTHER" id="PTHR43081:SF19">
    <property type="entry name" value="PH-SENSITIVE ADENYLATE CYCLASE RV1264"/>
    <property type="match status" value="1"/>
</dbReference>
<dbReference type="InterPro" id="IPR050697">
    <property type="entry name" value="Adenylyl/Guanylyl_Cyclase_3/4"/>
</dbReference>
<feature type="domain" description="Guanylate cyclase" evidence="2">
    <location>
        <begin position="14"/>
        <end position="129"/>
    </location>
</feature>
<comment type="caution">
    <text evidence="3">The sequence shown here is derived from an EMBL/GenBank/DDBJ whole genome shotgun (WGS) entry which is preliminary data.</text>
</comment>
<accession>A0A6N7LMK6</accession>
<dbReference type="SUPFAM" id="SSF55073">
    <property type="entry name" value="Nucleotide cyclase"/>
    <property type="match status" value="1"/>
</dbReference>
<feature type="repeat" description="TPR" evidence="1">
    <location>
        <begin position="490"/>
        <end position="523"/>
    </location>
</feature>
<proteinExistence type="predicted"/>
<dbReference type="AlphaFoldDB" id="A0A6N7LMK6"/>
<dbReference type="Pfam" id="PF13374">
    <property type="entry name" value="TPR_10"/>
    <property type="match status" value="1"/>
</dbReference>
<evidence type="ECO:0000256" key="1">
    <source>
        <dbReference type="PROSITE-ProRule" id="PRU00339"/>
    </source>
</evidence>
<keyword evidence="1" id="KW-0802">TPR repeat</keyword>
<dbReference type="PROSITE" id="PS50005">
    <property type="entry name" value="TPR"/>
    <property type="match status" value="2"/>
</dbReference>
<dbReference type="GO" id="GO:0006171">
    <property type="term" value="P:cAMP biosynthetic process"/>
    <property type="evidence" value="ECO:0007669"/>
    <property type="project" value="TreeGrafter"/>
</dbReference>
<reference evidence="3 4" key="1">
    <citation type="journal article" date="2013" name="Genome Biol.">
        <title>Comparative genomics of the core and accessory genomes of 48 Sinorhizobium strains comprising five genospecies.</title>
        <authorList>
            <person name="Sugawara M."/>
            <person name="Epstein B."/>
            <person name="Badgley B.D."/>
            <person name="Unno T."/>
            <person name="Xu L."/>
            <person name="Reese J."/>
            <person name="Gyaneshwar P."/>
            <person name="Denny R."/>
            <person name="Mudge J."/>
            <person name="Bharti A.K."/>
            <person name="Farmer A.D."/>
            <person name="May G.D."/>
            <person name="Woodward J.E."/>
            <person name="Medigue C."/>
            <person name="Vallenet D."/>
            <person name="Lajus A."/>
            <person name="Rouy Z."/>
            <person name="Martinez-Vaz B."/>
            <person name="Tiffin P."/>
            <person name="Young N.D."/>
            <person name="Sadowsky M.J."/>
        </authorList>
    </citation>
    <scope>NUCLEOTIDE SEQUENCE [LARGE SCALE GENOMIC DNA]</scope>
    <source>
        <strain evidence="3 4">USDA4894</strain>
    </source>
</reference>
<dbReference type="PROSITE" id="PS50125">
    <property type="entry name" value="GUANYLATE_CYCLASE_2"/>
    <property type="match status" value="1"/>
</dbReference>
<dbReference type="GO" id="GO:0035556">
    <property type="term" value="P:intracellular signal transduction"/>
    <property type="evidence" value="ECO:0007669"/>
    <property type="project" value="InterPro"/>
</dbReference>
<dbReference type="InterPro" id="IPR019734">
    <property type="entry name" value="TPR_rpt"/>
</dbReference>
<organism evidence="3 4">
    <name type="scientific">Sinorhizobium terangae</name>
    <dbReference type="NCBI Taxonomy" id="110322"/>
    <lineage>
        <taxon>Bacteria</taxon>
        <taxon>Pseudomonadati</taxon>
        <taxon>Pseudomonadota</taxon>
        <taxon>Alphaproteobacteria</taxon>
        <taxon>Hyphomicrobiales</taxon>
        <taxon>Rhizobiaceae</taxon>
        <taxon>Sinorhizobium/Ensifer group</taxon>
        <taxon>Sinorhizobium</taxon>
    </lineage>
</organism>
<evidence type="ECO:0000313" key="4">
    <source>
        <dbReference type="Proteomes" id="UP000439983"/>
    </source>
</evidence>
<dbReference type="Gene3D" id="3.30.70.1230">
    <property type="entry name" value="Nucleotide cyclase"/>
    <property type="match status" value="1"/>
</dbReference>
<dbReference type="Proteomes" id="UP000439983">
    <property type="component" value="Unassembled WGS sequence"/>
</dbReference>
<evidence type="ECO:0000313" key="3">
    <source>
        <dbReference type="EMBL" id="MQX19111.1"/>
    </source>
</evidence>
<sequence>MHMANESIRRRLAAILAADVVGYSRLMERDEKSTHTLLMERWKEVLEPLVATHQGRVFKRMGDGVLVEFSSAVNAVECAAALQQAMAAANRDMPEDRAIVLRVGVNLGDIMVEGSDLYGDGVNVAARLETLAKPGGVAISDGVHEYVHGRVGLDFVDSGYHEVKNIERPVHVWSWSPNGAGDADSSVVEAQPRLPAKPSIAVLPFDNMSGDPEQGYFADGITEDIITDLSKVSGLFVIARNSSFAYKGKAPDIRKVSRELGVRYILEGSVRRAADRIRINAQMIDGTTGGHLWAERYDRCIEDIFAVQDEVTRTIVSALKVKLTAGEEERREHRGKVDPEAYDLLVRSRQTMLQLSAVSSREARAMLERVIEIDPGLAAAYARLSIIAFAEYVNRWNGATPENLGRALQLAHKAIDVDDTEPQAHVSLALVLAWMRRLDEAEAPAERAVALDPNLADAYTGLGNIREFQGRYEDAVALYTRARRLDPQFDLSLHFLGRALLSLGRFDEAEIAFKRRLTLAPRSDMTRFYLACLYGRVGRHEEARRYWREVLEVNSNFSIDHLKRALPYRDPDLFDRLVGGLREAGVSI</sequence>
<dbReference type="Pfam" id="PF13432">
    <property type="entry name" value="TPR_16"/>
    <property type="match status" value="1"/>
</dbReference>
<dbReference type="PANTHER" id="PTHR43081">
    <property type="entry name" value="ADENYLATE CYCLASE, TERMINAL-DIFFERENTIATION SPECIFIC-RELATED"/>
    <property type="match status" value="1"/>
</dbReference>
<dbReference type="GO" id="GO:0004016">
    <property type="term" value="F:adenylate cyclase activity"/>
    <property type="evidence" value="ECO:0007669"/>
    <property type="project" value="UniProtKB-ARBA"/>
</dbReference>
<dbReference type="EMBL" id="WITC01000131">
    <property type="protein sequence ID" value="MQX19111.1"/>
    <property type="molecule type" value="Genomic_DNA"/>
</dbReference>
<gene>
    <name evidence="3" type="ORF">GHK62_31615</name>
</gene>
<dbReference type="InterPro" id="IPR029787">
    <property type="entry name" value="Nucleotide_cyclase"/>
</dbReference>
<dbReference type="Pfam" id="PF00211">
    <property type="entry name" value="Guanylate_cyc"/>
    <property type="match status" value="1"/>
</dbReference>
<dbReference type="PROSITE" id="PS50293">
    <property type="entry name" value="TPR_REGION"/>
    <property type="match status" value="1"/>
</dbReference>
<keyword evidence="4" id="KW-1185">Reference proteome</keyword>
<evidence type="ECO:0000259" key="2">
    <source>
        <dbReference type="PROSITE" id="PS50125"/>
    </source>
</evidence>
<dbReference type="Gene3D" id="3.40.50.10070">
    <property type="entry name" value="TolB, N-terminal domain"/>
    <property type="match status" value="1"/>
</dbReference>
<dbReference type="InterPro" id="IPR001054">
    <property type="entry name" value="A/G_cyclase"/>
</dbReference>